<keyword evidence="3 6" id="KW-0547">Nucleotide-binding</keyword>
<feature type="region of interest" description="Disordered" evidence="7">
    <location>
        <begin position="964"/>
        <end position="994"/>
    </location>
</feature>
<evidence type="ECO:0000259" key="8">
    <source>
        <dbReference type="PROSITE" id="PS50011"/>
    </source>
</evidence>
<keyword evidence="4" id="KW-0418">Kinase</keyword>
<feature type="binding site" evidence="6">
    <location>
        <position position="83"/>
    </location>
    <ligand>
        <name>ATP</name>
        <dbReference type="ChEBI" id="CHEBI:30616"/>
    </ligand>
</feature>
<sequence length="994" mass="110495">MYRSTFRTNSRRLLASGPSHRPQYEHIDEVERLDYYRPRGHHPINIGDRFQDRYRIVHKLGYGSYSTIWLALDERMVKYVAVKVGMADYGSKEVDILSQISASAVRNREFGGSLMPLVLDRFKIQGPNGTHPCFVTAPARCSLADAAEAGDHNPFQLQVARSLSAQLTMAAAYIHKLGYVHGDLHMGNILLQLPRLDHLSTEQLYDEFDPPDPKPIVRVDEQPLASPSIPTHAYSPIWLGKSSDEVSLLEAKAILTDFGTAFCPTQESRFESYTPLQIRPPEVRFEPTEPLSYASDIWSLGCMIWAILGVKPFLDSWLIGPDETTADQVDALGPMPDEWWEKWEGRSKGFIGNGKPKEGREAWSFDQRFENAIQAPRRWRKMVEMDADEKDALLEMSASGRLAGWEKEAPAQPSAFCPSKRLKAGYPTPVHTTQSQPLLLGHMPTLQGTDRSFVMGASLHPSVNQDTRPIGELRKRPQRQRIWSRSWSRPGWSLDLLEFLRAESVFTVVFLLFILFPFPGGGPLCPFPGPLAAGPAGSSPLSAQSALVTRAPSQPKPKPKLFAFASTSALTLQPALLQPLVMVMDMAAVDEDHAAALAAAAAAAAATSAAHDEDLGMRVAGIFATPDRPKRPVTSFATTTPASSYFSYRNEYRNDYQNDYRSAFSEENEASHESDPQGMRTPSLLSSPSVASSLGFSTGRVSPLRRELSRPTSSYHSHSRGPSDASPIARRISRPARRNRDALARRLSQLAHELTTGDQELVDDDNVDILTAQLDQMEEAVVKKSTAFSSPSTPSPHTTPQRPMTLDMRSPADSVFSSPGSSIFRTRFSDLSASIRRDPDPAPEPEPDPPLKKGMSAAQAKKVISEATKLNEELSQLVTNLQARQEESDHIHSLLVERAERAAQRILFLQSRISHLEQELHENDDELQHLRICLKAVEIQMPPHPDKDLQRCISSFKQDYQVMKRKRQSRSSFPTISSISSPYPSSPYHGSPTA</sequence>
<accession>A0A0P7BW11</accession>
<dbReference type="GO" id="GO:0005634">
    <property type="term" value="C:nucleus"/>
    <property type="evidence" value="ECO:0007669"/>
    <property type="project" value="TreeGrafter"/>
</dbReference>
<dbReference type="Proteomes" id="UP000050424">
    <property type="component" value="Unassembled WGS sequence"/>
</dbReference>
<evidence type="ECO:0000256" key="3">
    <source>
        <dbReference type="ARBA" id="ARBA00022741"/>
    </source>
</evidence>
<dbReference type="SMART" id="SM00220">
    <property type="entry name" value="S_TKc"/>
    <property type="match status" value="1"/>
</dbReference>
<feature type="compositionally biased region" description="Low complexity" evidence="7">
    <location>
        <begin position="970"/>
        <end position="994"/>
    </location>
</feature>
<feature type="region of interest" description="Disordered" evidence="7">
    <location>
        <begin position="1"/>
        <end position="20"/>
    </location>
</feature>
<comment type="caution">
    <text evidence="9">The sequence shown here is derived from an EMBL/GenBank/DDBJ whole genome shotgun (WGS) entry which is preliminary data.</text>
</comment>
<dbReference type="STRING" id="78410.A0A0P7BW11"/>
<evidence type="ECO:0000313" key="10">
    <source>
        <dbReference type="Proteomes" id="UP000050424"/>
    </source>
</evidence>
<dbReference type="InterPro" id="IPR017441">
    <property type="entry name" value="Protein_kinase_ATP_BS"/>
</dbReference>
<dbReference type="OrthoDB" id="4448936at2759"/>
<proteinExistence type="predicted"/>
<evidence type="ECO:0000256" key="5">
    <source>
        <dbReference type="ARBA" id="ARBA00022840"/>
    </source>
</evidence>
<feature type="compositionally biased region" description="Low complexity" evidence="7">
    <location>
        <begin position="785"/>
        <end position="800"/>
    </location>
</feature>
<evidence type="ECO:0000256" key="1">
    <source>
        <dbReference type="ARBA" id="ARBA00022527"/>
    </source>
</evidence>
<dbReference type="GO" id="GO:0005524">
    <property type="term" value="F:ATP binding"/>
    <property type="evidence" value="ECO:0007669"/>
    <property type="project" value="UniProtKB-UniRule"/>
</dbReference>
<evidence type="ECO:0000256" key="2">
    <source>
        <dbReference type="ARBA" id="ARBA00022679"/>
    </source>
</evidence>
<dbReference type="SUPFAM" id="SSF56112">
    <property type="entry name" value="Protein kinase-like (PK-like)"/>
    <property type="match status" value="1"/>
</dbReference>
<dbReference type="PROSITE" id="PS00107">
    <property type="entry name" value="PROTEIN_KINASE_ATP"/>
    <property type="match status" value="1"/>
</dbReference>
<keyword evidence="2" id="KW-0808">Transferase</keyword>
<dbReference type="InterPro" id="IPR000719">
    <property type="entry name" value="Prot_kinase_dom"/>
</dbReference>
<dbReference type="Gene3D" id="3.30.200.20">
    <property type="entry name" value="Phosphorylase Kinase, domain 1"/>
    <property type="match status" value="1"/>
</dbReference>
<dbReference type="PANTHER" id="PTHR45646">
    <property type="entry name" value="SERINE/THREONINE-PROTEIN KINASE DOA-RELATED"/>
    <property type="match status" value="1"/>
</dbReference>
<dbReference type="InterPro" id="IPR051175">
    <property type="entry name" value="CLK_kinases"/>
</dbReference>
<evidence type="ECO:0000313" key="9">
    <source>
        <dbReference type="EMBL" id="KPM45726.1"/>
    </source>
</evidence>
<dbReference type="PANTHER" id="PTHR45646:SF11">
    <property type="entry name" value="SERINE_THREONINE-PROTEIN KINASE DOA"/>
    <property type="match status" value="1"/>
</dbReference>
<reference evidence="9 10" key="1">
    <citation type="submission" date="2015-09" db="EMBL/GenBank/DDBJ databases">
        <title>Draft genome of a European isolate of the apple canker pathogen Neonectria ditissima.</title>
        <authorList>
            <person name="Gomez-Cortecero A."/>
            <person name="Harrison R.J."/>
            <person name="Armitage A.D."/>
        </authorList>
    </citation>
    <scope>NUCLEOTIDE SEQUENCE [LARGE SCALE GENOMIC DNA]</scope>
    <source>
        <strain evidence="9 10">R09/05</strain>
    </source>
</reference>
<feature type="domain" description="Protein kinase" evidence="8">
    <location>
        <begin position="54"/>
        <end position="402"/>
    </location>
</feature>
<feature type="region of interest" description="Disordered" evidence="7">
    <location>
        <begin position="664"/>
        <end position="737"/>
    </location>
</feature>
<evidence type="ECO:0000256" key="6">
    <source>
        <dbReference type="PROSITE-ProRule" id="PRU10141"/>
    </source>
</evidence>
<organism evidence="9 10">
    <name type="scientific">Neonectria ditissima</name>
    <dbReference type="NCBI Taxonomy" id="78410"/>
    <lineage>
        <taxon>Eukaryota</taxon>
        <taxon>Fungi</taxon>
        <taxon>Dikarya</taxon>
        <taxon>Ascomycota</taxon>
        <taxon>Pezizomycotina</taxon>
        <taxon>Sordariomycetes</taxon>
        <taxon>Hypocreomycetidae</taxon>
        <taxon>Hypocreales</taxon>
        <taxon>Nectriaceae</taxon>
        <taxon>Neonectria</taxon>
    </lineage>
</organism>
<dbReference type="EMBL" id="LKCW01000005">
    <property type="protein sequence ID" value="KPM45726.1"/>
    <property type="molecule type" value="Genomic_DNA"/>
</dbReference>
<dbReference type="AlphaFoldDB" id="A0A0P7BW11"/>
<feature type="region of interest" description="Disordered" evidence="7">
    <location>
        <begin position="782"/>
        <end position="858"/>
    </location>
</feature>
<keyword evidence="1" id="KW-0723">Serine/threonine-protein kinase</keyword>
<name>A0A0P7BW11_9HYPO</name>
<evidence type="ECO:0000256" key="7">
    <source>
        <dbReference type="SAM" id="MobiDB-lite"/>
    </source>
</evidence>
<evidence type="ECO:0000256" key="4">
    <source>
        <dbReference type="ARBA" id="ARBA00022777"/>
    </source>
</evidence>
<feature type="compositionally biased region" description="Low complexity" evidence="7">
    <location>
        <begin position="683"/>
        <end position="697"/>
    </location>
</feature>
<gene>
    <name evidence="9" type="ORF">AK830_g774</name>
</gene>
<dbReference type="Gene3D" id="1.10.510.10">
    <property type="entry name" value="Transferase(Phosphotransferase) domain 1"/>
    <property type="match status" value="1"/>
</dbReference>
<protein>
    <recommendedName>
        <fullName evidence="8">Protein kinase domain-containing protein</fullName>
    </recommendedName>
</protein>
<dbReference type="GO" id="GO:0004674">
    <property type="term" value="F:protein serine/threonine kinase activity"/>
    <property type="evidence" value="ECO:0007669"/>
    <property type="project" value="UniProtKB-KW"/>
</dbReference>
<keyword evidence="5 6" id="KW-0067">ATP-binding</keyword>
<feature type="compositionally biased region" description="Polar residues" evidence="7">
    <location>
        <begin position="815"/>
        <end position="832"/>
    </location>
</feature>
<keyword evidence="10" id="KW-1185">Reference proteome</keyword>
<dbReference type="InterPro" id="IPR011009">
    <property type="entry name" value="Kinase-like_dom_sf"/>
</dbReference>
<dbReference type="PROSITE" id="PS50011">
    <property type="entry name" value="PROTEIN_KINASE_DOM"/>
    <property type="match status" value="1"/>
</dbReference>
<dbReference type="GO" id="GO:0043484">
    <property type="term" value="P:regulation of RNA splicing"/>
    <property type="evidence" value="ECO:0007669"/>
    <property type="project" value="TreeGrafter"/>
</dbReference>